<dbReference type="AlphaFoldDB" id="A0A9W4T8D0"/>
<dbReference type="Proteomes" id="UP001153678">
    <property type="component" value="Unassembled WGS sequence"/>
</dbReference>
<accession>A0A9W4T8D0</accession>
<proteinExistence type="predicted"/>
<gene>
    <name evidence="1" type="ORF">FWILDA_LOCUS17277</name>
</gene>
<organism evidence="1 2">
    <name type="scientific">Funneliformis geosporum</name>
    <dbReference type="NCBI Taxonomy" id="1117311"/>
    <lineage>
        <taxon>Eukaryota</taxon>
        <taxon>Fungi</taxon>
        <taxon>Fungi incertae sedis</taxon>
        <taxon>Mucoromycota</taxon>
        <taxon>Glomeromycotina</taxon>
        <taxon>Glomeromycetes</taxon>
        <taxon>Glomerales</taxon>
        <taxon>Glomeraceae</taxon>
        <taxon>Funneliformis</taxon>
    </lineage>
</organism>
<feature type="non-terminal residue" evidence="1">
    <location>
        <position position="94"/>
    </location>
</feature>
<name>A0A9W4T8D0_9GLOM</name>
<keyword evidence="2" id="KW-1185">Reference proteome</keyword>
<dbReference type="OrthoDB" id="2411321at2759"/>
<protein>
    <submittedName>
        <fullName evidence="1">14097_t:CDS:1</fullName>
    </submittedName>
</protein>
<reference evidence="1" key="1">
    <citation type="submission" date="2022-08" db="EMBL/GenBank/DDBJ databases">
        <authorList>
            <person name="Kallberg Y."/>
            <person name="Tangrot J."/>
            <person name="Rosling A."/>
        </authorList>
    </citation>
    <scope>NUCLEOTIDE SEQUENCE</scope>
    <source>
        <strain evidence="1">Wild A</strain>
    </source>
</reference>
<dbReference type="EMBL" id="CAMKVN010013116">
    <property type="protein sequence ID" value="CAI2195840.1"/>
    <property type="molecule type" value="Genomic_DNA"/>
</dbReference>
<evidence type="ECO:0000313" key="2">
    <source>
        <dbReference type="Proteomes" id="UP001153678"/>
    </source>
</evidence>
<sequence length="94" mass="10630">DSTIGIGPELAHVVIRIHGICVNSASVERLWSNIISDDENEEISENVNNDDTRKELIIQSEEQNEDECFLSSEWNNDFDSTGRNMHLADDKIAK</sequence>
<comment type="caution">
    <text evidence="1">The sequence shown here is derived from an EMBL/GenBank/DDBJ whole genome shotgun (WGS) entry which is preliminary data.</text>
</comment>
<evidence type="ECO:0000313" key="1">
    <source>
        <dbReference type="EMBL" id="CAI2195840.1"/>
    </source>
</evidence>